<evidence type="ECO:0000256" key="4">
    <source>
        <dbReference type="ARBA" id="ARBA00022701"/>
    </source>
</evidence>
<comment type="similarity">
    <text evidence="2">Belongs to the TUBGCP family.</text>
</comment>
<keyword evidence="4" id="KW-0493">Microtubule</keyword>
<organism evidence="9 10">
    <name type="scientific">Rubus argutus</name>
    <name type="common">Southern blackberry</name>
    <dbReference type="NCBI Taxonomy" id="59490"/>
    <lineage>
        <taxon>Eukaryota</taxon>
        <taxon>Viridiplantae</taxon>
        <taxon>Streptophyta</taxon>
        <taxon>Embryophyta</taxon>
        <taxon>Tracheophyta</taxon>
        <taxon>Spermatophyta</taxon>
        <taxon>Magnoliopsida</taxon>
        <taxon>eudicotyledons</taxon>
        <taxon>Gunneridae</taxon>
        <taxon>Pentapetalae</taxon>
        <taxon>rosids</taxon>
        <taxon>fabids</taxon>
        <taxon>Rosales</taxon>
        <taxon>Rosaceae</taxon>
        <taxon>Rosoideae</taxon>
        <taxon>Rosoideae incertae sedis</taxon>
        <taxon>Rubus</taxon>
    </lineage>
</organism>
<evidence type="ECO:0000259" key="7">
    <source>
        <dbReference type="Pfam" id="PF04130"/>
    </source>
</evidence>
<evidence type="ECO:0008006" key="11">
    <source>
        <dbReference type="Google" id="ProtNLM"/>
    </source>
</evidence>
<dbReference type="PANTHER" id="PTHR19302">
    <property type="entry name" value="GAMMA TUBULIN COMPLEX PROTEIN"/>
    <property type="match status" value="1"/>
</dbReference>
<protein>
    <recommendedName>
        <fullName evidence="11">Gamma-tubulin complex component</fullName>
    </recommendedName>
</protein>
<feature type="region of interest" description="Disordered" evidence="6">
    <location>
        <begin position="478"/>
        <end position="514"/>
    </location>
</feature>
<feature type="domain" description="Gamma tubulin complex component protein N-terminal" evidence="8">
    <location>
        <begin position="63"/>
        <end position="371"/>
    </location>
</feature>
<evidence type="ECO:0000256" key="1">
    <source>
        <dbReference type="ARBA" id="ARBA00004245"/>
    </source>
</evidence>
<dbReference type="GO" id="GO:0000930">
    <property type="term" value="C:gamma-tubulin complex"/>
    <property type="evidence" value="ECO:0007669"/>
    <property type="project" value="TreeGrafter"/>
</dbReference>
<evidence type="ECO:0000256" key="6">
    <source>
        <dbReference type="SAM" id="MobiDB-lite"/>
    </source>
</evidence>
<dbReference type="PANTHER" id="PTHR19302:SF70">
    <property type="entry name" value="GAMMA-TUBULIN COMPLEX COMPONENT 6"/>
    <property type="match status" value="1"/>
</dbReference>
<feature type="compositionally biased region" description="Low complexity" evidence="6">
    <location>
        <begin position="504"/>
        <end position="514"/>
    </location>
</feature>
<keyword evidence="3" id="KW-0963">Cytoplasm</keyword>
<feature type="region of interest" description="Disordered" evidence="6">
    <location>
        <begin position="622"/>
        <end position="641"/>
    </location>
</feature>
<comment type="caution">
    <text evidence="9">The sequence shown here is derived from an EMBL/GenBank/DDBJ whole genome shotgun (WGS) entry which is preliminary data.</text>
</comment>
<evidence type="ECO:0000256" key="2">
    <source>
        <dbReference type="ARBA" id="ARBA00010337"/>
    </source>
</evidence>
<dbReference type="GO" id="GO:0043015">
    <property type="term" value="F:gamma-tubulin binding"/>
    <property type="evidence" value="ECO:0007669"/>
    <property type="project" value="InterPro"/>
</dbReference>
<dbReference type="Gene3D" id="1.20.120.1900">
    <property type="entry name" value="Gamma-tubulin complex, C-terminal domain"/>
    <property type="match status" value="1"/>
</dbReference>
<reference evidence="9 10" key="1">
    <citation type="journal article" date="2023" name="G3 (Bethesda)">
        <title>A chromosome-length genome assembly and annotation of blackberry (Rubus argutus, cv. 'Hillquist').</title>
        <authorList>
            <person name="Bruna T."/>
            <person name="Aryal R."/>
            <person name="Dudchenko O."/>
            <person name="Sargent D.J."/>
            <person name="Mead D."/>
            <person name="Buti M."/>
            <person name="Cavallini A."/>
            <person name="Hytonen T."/>
            <person name="Andres J."/>
            <person name="Pham M."/>
            <person name="Weisz D."/>
            <person name="Mascagni F."/>
            <person name="Usai G."/>
            <person name="Natali L."/>
            <person name="Bassil N."/>
            <person name="Fernandez G.E."/>
            <person name="Lomsadze A."/>
            <person name="Armour M."/>
            <person name="Olukolu B."/>
            <person name="Poorten T."/>
            <person name="Britton C."/>
            <person name="Davik J."/>
            <person name="Ashrafi H."/>
            <person name="Aiden E.L."/>
            <person name="Borodovsky M."/>
            <person name="Worthington M."/>
        </authorList>
    </citation>
    <scope>NUCLEOTIDE SEQUENCE [LARGE SCALE GENOMIC DNA]</scope>
    <source>
        <strain evidence="9">PI 553951</strain>
    </source>
</reference>
<dbReference type="EMBL" id="JBEDUW010000003">
    <property type="protein sequence ID" value="KAK9939284.1"/>
    <property type="molecule type" value="Genomic_DNA"/>
</dbReference>
<dbReference type="GO" id="GO:0031122">
    <property type="term" value="P:cytoplasmic microtubule organization"/>
    <property type="evidence" value="ECO:0007669"/>
    <property type="project" value="TreeGrafter"/>
</dbReference>
<dbReference type="GO" id="GO:0051011">
    <property type="term" value="F:microtubule minus-end binding"/>
    <property type="evidence" value="ECO:0007669"/>
    <property type="project" value="TreeGrafter"/>
</dbReference>
<keyword evidence="5" id="KW-0206">Cytoskeleton</keyword>
<feature type="domain" description="Gamma tubulin complex component C-terminal" evidence="7">
    <location>
        <begin position="791"/>
        <end position="1107"/>
    </location>
</feature>
<dbReference type="InterPro" id="IPR042241">
    <property type="entry name" value="GCP_C_sf"/>
</dbReference>
<dbReference type="GO" id="GO:0000922">
    <property type="term" value="C:spindle pole"/>
    <property type="evidence" value="ECO:0007669"/>
    <property type="project" value="InterPro"/>
</dbReference>
<dbReference type="FunFam" id="1.20.120.1900:FF:000018">
    <property type="entry name" value="Gamma-tubulin complex component 6 isoform A"/>
    <property type="match status" value="1"/>
</dbReference>
<keyword evidence="10" id="KW-1185">Reference proteome</keyword>
<comment type="subcellular location">
    <subcellularLocation>
        <location evidence="1">Cytoplasm</location>
        <location evidence="1">Cytoskeleton</location>
    </subcellularLocation>
</comment>
<dbReference type="GO" id="GO:0051321">
    <property type="term" value="P:meiotic cell cycle"/>
    <property type="evidence" value="ECO:0007669"/>
    <property type="project" value="TreeGrafter"/>
</dbReference>
<dbReference type="Proteomes" id="UP001457282">
    <property type="component" value="Unassembled WGS sequence"/>
</dbReference>
<evidence type="ECO:0000313" key="10">
    <source>
        <dbReference type="Proteomes" id="UP001457282"/>
    </source>
</evidence>
<gene>
    <name evidence="9" type="ORF">M0R45_015984</name>
</gene>
<dbReference type="AlphaFoldDB" id="A0AAW1XTN2"/>
<dbReference type="InterPro" id="IPR007259">
    <property type="entry name" value="GCP"/>
</dbReference>
<dbReference type="InterPro" id="IPR040457">
    <property type="entry name" value="GCP_C"/>
</dbReference>
<dbReference type="GO" id="GO:0051225">
    <property type="term" value="P:spindle assembly"/>
    <property type="evidence" value="ECO:0007669"/>
    <property type="project" value="TreeGrafter"/>
</dbReference>
<dbReference type="InterPro" id="IPR041470">
    <property type="entry name" value="GCP_N"/>
</dbReference>
<name>A0AAW1XTN2_RUBAR</name>
<accession>A0AAW1XTN2</accession>
<dbReference type="Pfam" id="PF04130">
    <property type="entry name" value="GCP_C_terminal"/>
    <property type="match status" value="1"/>
</dbReference>
<evidence type="ECO:0000256" key="5">
    <source>
        <dbReference type="ARBA" id="ARBA00023212"/>
    </source>
</evidence>
<dbReference type="Pfam" id="PF17681">
    <property type="entry name" value="GCP_N_terminal"/>
    <property type="match status" value="1"/>
</dbReference>
<proteinExistence type="inferred from homology"/>
<sequence length="1119" mass="126247">MAVDANFTSSLLQNLKLEDPWLPPTSWESIPSESGHIHLPTSCSHSLYHSSTVSEASLVRLAMNALQGVESALISVQKLSAAFCSDPADRTFHQIPSLWNRSSSTHALGNILHPIGCSGLLVFLLGKFVDYFTNLNVESQNRLGNEAQAKQCAPYTLVNHAFAVAVAKVVEGYICALDTLYASVGLRRSSCSSSSVGCLNSVVHSELTLLELYLHTKELRTQIESLANICNLYQFSACFSASSFDELLTKAKSEFCNFYRGGDLLTYLYTQLQVADPAHRPVLKFLFLRTCEPYCGFIRSWIFKAEISDPYEEFLVEYVHSPNPYVEAGISIDFPMETIRERDGVPVPCFLKEFLIPLVRAGQQLQVLVKLLEFCAFVAPNNHTYESFLPCWSGFSNNCPSSTSPLTFSKGNIEAMVLSRDCYYKRMQEKLEDLLTELEFRFQQVTPQDPLPVLLDNGGRSSTIPVLFPLDDSFIAPSTEDERESNVAADDLDSDELSTRDNVSSECSSSTISEEQNVFEQMTEFPNHIVGEEQKYLSALSFSMSIPVDTLQKPHGSGDSCHIDKSSGSHERKDALEHSYHKGILTSQISMPGKSKESNWPHILDVQFSDCLSDKDWPERDCFENQSVNDGEDKEGPRSHPMDFASKVNERIMGSLKGRTDLGNRLAYFDFSYIKDPCKVFPVKVPAGLMDSGASTTSVRSDHHAKQDLKGHAKGDASLTNVSGGSCWESLLGRFSDTVINRVEDHRESLAAIFDMPLDFIIDTCLLQEIMLQYKYVSKLTIKLLEEGFDLQEHLLALRRYHFMELADWADLFIMSLWHHKWSITQADHRLSEIQSFLESSVQRSSCERDNNKDRLFVYMKGHDTVPLSASAIGVHSFNFLGLGYRVDWPISIVLTPGALKMYAEIFSFLIQVKLALFSLTDVWRQLKDLVQLISGNNHSEQHEREVSHFNAILKMRHQVNHFVSTLQQYVESQLSHVSWCRFLYSLKHKVKDMMDLQLVHRAYLSDSLHICFLSDETRPIARIIESILQCALDFRSCLTGGVWNVGRGQGNSVATLSRINIAQVISIKQTFEKNMKELHLCYLRSPKHGEFGLSHFWEYLNYNKYYSDAASAVQSSVT</sequence>
<evidence type="ECO:0000259" key="8">
    <source>
        <dbReference type="Pfam" id="PF17681"/>
    </source>
</evidence>
<evidence type="ECO:0000256" key="3">
    <source>
        <dbReference type="ARBA" id="ARBA00022490"/>
    </source>
</evidence>
<dbReference type="GO" id="GO:0000278">
    <property type="term" value="P:mitotic cell cycle"/>
    <property type="evidence" value="ECO:0007669"/>
    <property type="project" value="TreeGrafter"/>
</dbReference>
<dbReference type="GO" id="GO:0005874">
    <property type="term" value="C:microtubule"/>
    <property type="evidence" value="ECO:0007669"/>
    <property type="project" value="UniProtKB-KW"/>
</dbReference>
<evidence type="ECO:0000313" key="9">
    <source>
        <dbReference type="EMBL" id="KAK9939284.1"/>
    </source>
</evidence>
<dbReference type="GO" id="GO:0007020">
    <property type="term" value="P:microtubule nucleation"/>
    <property type="evidence" value="ECO:0007669"/>
    <property type="project" value="InterPro"/>
</dbReference>